<reference evidence="1 2" key="1">
    <citation type="submission" date="2018-10" db="EMBL/GenBank/DDBJ databases">
        <title>Genomic Encyclopedia of Type Strains, Phase IV (KMG-IV): sequencing the most valuable type-strain genomes for metagenomic binning, comparative biology and taxonomic classification.</title>
        <authorList>
            <person name="Goeker M."/>
        </authorList>
    </citation>
    <scope>NUCLEOTIDE SEQUENCE [LARGE SCALE GENOMIC DNA]</scope>
    <source>
        <strain evidence="1 2">DSM 23841</strain>
    </source>
</reference>
<evidence type="ECO:0000313" key="1">
    <source>
        <dbReference type="EMBL" id="RKT49915.1"/>
    </source>
</evidence>
<sequence length="139" mass="15004">MKTLLPRLILLHKQATSGRVRFLCLSSGVVAFAPLPALATLRDEAHAPTLHHHPTAVVREAELQLGLPEGAIVPEADFQAWVDTPDGDVAVLLASFAGIDPPFAAAERTGSRFIAITEARGLSEVERQLLRRAYEHVLG</sequence>
<protein>
    <submittedName>
        <fullName evidence="1">Uncharacterized protein</fullName>
    </submittedName>
</protein>
<keyword evidence="2" id="KW-1185">Reference proteome</keyword>
<name>A0A495VNK4_9RHOO</name>
<proteinExistence type="predicted"/>
<dbReference type="Proteomes" id="UP000270626">
    <property type="component" value="Unassembled WGS sequence"/>
</dbReference>
<gene>
    <name evidence="1" type="ORF">DFR40_3058</name>
</gene>
<comment type="caution">
    <text evidence="1">The sequence shown here is derived from an EMBL/GenBank/DDBJ whole genome shotgun (WGS) entry which is preliminary data.</text>
</comment>
<organism evidence="1 2">
    <name type="scientific">Azonexus fungiphilus</name>
    <dbReference type="NCBI Taxonomy" id="146940"/>
    <lineage>
        <taxon>Bacteria</taxon>
        <taxon>Pseudomonadati</taxon>
        <taxon>Pseudomonadota</taxon>
        <taxon>Betaproteobacteria</taxon>
        <taxon>Rhodocyclales</taxon>
        <taxon>Azonexaceae</taxon>
        <taxon>Azonexus</taxon>
    </lineage>
</organism>
<dbReference type="EMBL" id="RBXP01000019">
    <property type="protein sequence ID" value="RKT49915.1"/>
    <property type="molecule type" value="Genomic_DNA"/>
</dbReference>
<dbReference type="RefSeq" id="WP_121459333.1">
    <property type="nucleotide sequence ID" value="NZ_RBXP01000019.1"/>
</dbReference>
<dbReference type="AlphaFoldDB" id="A0A495VNK4"/>
<evidence type="ECO:0000313" key="2">
    <source>
        <dbReference type="Proteomes" id="UP000270626"/>
    </source>
</evidence>
<dbReference type="OrthoDB" id="6088517at2"/>
<accession>A0A495VNK4</accession>